<evidence type="ECO:0000313" key="2">
    <source>
        <dbReference type="EMBL" id="JAP91132.1"/>
    </source>
</evidence>
<name>A0A146K2L8_9EUKA</name>
<sequence>MCEFLAQDMHFQFVDLQFNQFENQINRVQLIEELEASQVEQVKNAFSNQFYIQPSSATIQKLIKNVVDQYKQIEADELKDNPLVKIFDKNKTLFTLRITLHQRALLKYLELKQKSNMNQLVEICTKQKEVLKNQDVQKLIDYIKNIKNIAVLFQQPVTKPKVEVVVKKVSKVDVKLTQKALEMKLQKQRKKHMKEKQGEKEEVKLSQAEKKVKQIKKAIKNPQMKDSLVKVEQKGRLGEEITIFKAIPLQMEDLGEKKYNVSEDEDLVSEKNSEDEEKLSVDQLLDLVADSTFEVLCKISHGDKRRAREMFIQNQTQINQFCKKMVNDISKGEMKVAQISDVLFEFLNGCDQV</sequence>
<feature type="coiled-coil region" evidence="1">
    <location>
        <begin position="182"/>
        <end position="218"/>
    </location>
</feature>
<proteinExistence type="predicted"/>
<dbReference type="AlphaFoldDB" id="A0A146K2L8"/>
<reference evidence="2" key="1">
    <citation type="submission" date="2015-07" db="EMBL/GenBank/DDBJ databases">
        <title>Adaptation to a free-living lifestyle via gene acquisitions in the diplomonad Trepomonas sp. PC1.</title>
        <authorList>
            <person name="Xu F."/>
            <person name="Jerlstrom-Hultqvist J."/>
            <person name="Kolisko M."/>
            <person name="Simpson A.G.B."/>
            <person name="Roger A.J."/>
            <person name="Svard S.G."/>
            <person name="Andersson J.O."/>
        </authorList>
    </citation>
    <scope>NUCLEOTIDE SEQUENCE</scope>
    <source>
        <strain evidence="2">PC1</strain>
    </source>
</reference>
<accession>A0A146K2L8</accession>
<keyword evidence="1" id="KW-0175">Coiled coil</keyword>
<protein>
    <submittedName>
        <fullName evidence="2">Uncharacterized protein</fullName>
    </submittedName>
</protein>
<gene>
    <name evidence="2" type="ORF">TPC1_17342</name>
</gene>
<dbReference type="EMBL" id="GDID01005474">
    <property type="protein sequence ID" value="JAP91132.1"/>
    <property type="molecule type" value="Transcribed_RNA"/>
</dbReference>
<evidence type="ECO:0000256" key="1">
    <source>
        <dbReference type="SAM" id="Coils"/>
    </source>
</evidence>
<organism evidence="2">
    <name type="scientific">Trepomonas sp. PC1</name>
    <dbReference type="NCBI Taxonomy" id="1076344"/>
    <lineage>
        <taxon>Eukaryota</taxon>
        <taxon>Metamonada</taxon>
        <taxon>Diplomonadida</taxon>
        <taxon>Hexamitidae</taxon>
        <taxon>Hexamitinae</taxon>
        <taxon>Trepomonas</taxon>
    </lineage>
</organism>